<dbReference type="PANTHER" id="PTHR11626">
    <property type="entry name" value="FARNESYL-DIPHOSPHATE FARNESYLTRANSFERASE"/>
    <property type="match status" value="1"/>
</dbReference>
<name>A0A5C5VYV6_9BACT</name>
<dbReference type="Gene3D" id="1.10.600.10">
    <property type="entry name" value="Farnesyl Diphosphate Synthase"/>
    <property type="match status" value="1"/>
</dbReference>
<sequence>MMRRELIDELLQKTSRTFALAIPLLPEALCAEVGVGYLLFRIADTLEDAPRLGRDARIAELQDWITLLQEPTHDAAQQLAARWKISPPSDNEDYNYLLSETPAVIGALHALPSDSQAVILRHAIRSAQGMAETLAGADIRGSFRLTSLADLQQYCYYVAGIVGEMLTDLFALRLPPSKARDALANSAARFGEALQLVNILKDAPDDARDGRTYLPTAPPHTEVIALARDNLAHAARYAAHLEAAGAAAGMVAFVTLPRTLAEATLDELERGNRKVARSVVSAKLAEAQAIRSGQAT</sequence>
<dbReference type="Pfam" id="PF00494">
    <property type="entry name" value="SQS_PSY"/>
    <property type="match status" value="1"/>
</dbReference>
<evidence type="ECO:0000313" key="2">
    <source>
        <dbReference type="EMBL" id="TWT43143.1"/>
    </source>
</evidence>
<reference evidence="2 3" key="1">
    <citation type="submission" date="2019-02" db="EMBL/GenBank/DDBJ databases">
        <title>Deep-cultivation of Planctomycetes and their phenomic and genomic characterization uncovers novel biology.</title>
        <authorList>
            <person name="Wiegand S."/>
            <person name="Jogler M."/>
            <person name="Boedeker C."/>
            <person name="Pinto D."/>
            <person name="Vollmers J."/>
            <person name="Rivas-Marin E."/>
            <person name="Kohn T."/>
            <person name="Peeters S.H."/>
            <person name="Heuer A."/>
            <person name="Rast P."/>
            <person name="Oberbeckmann S."/>
            <person name="Bunk B."/>
            <person name="Jeske O."/>
            <person name="Meyerdierks A."/>
            <person name="Storesund J.E."/>
            <person name="Kallscheuer N."/>
            <person name="Luecker S."/>
            <person name="Lage O.M."/>
            <person name="Pohl T."/>
            <person name="Merkel B.J."/>
            <person name="Hornburger P."/>
            <person name="Mueller R.-W."/>
            <person name="Bruemmer F."/>
            <person name="Labrenz M."/>
            <person name="Spormann A.M."/>
            <person name="Op Den Camp H."/>
            <person name="Overmann J."/>
            <person name="Amann R."/>
            <person name="Jetten M.S.M."/>
            <person name="Mascher T."/>
            <person name="Medema M.H."/>
            <person name="Devos D.P."/>
            <person name="Kaster A.-K."/>
            <person name="Ovreas L."/>
            <person name="Rohde M."/>
            <person name="Galperin M.Y."/>
            <person name="Jogler C."/>
        </authorList>
    </citation>
    <scope>NUCLEOTIDE SEQUENCE [LARGE SCALE GENOMIC DNA]</scope>
    <source>
        <strain evidence="2 3">Pla111</strain>
    </source>
</reference>
<dbReference type="RefSeq" id="WP_146574019.1">
    <property type="nucleotide sequence ID" value="NZ_SJPH01000004.1"/>
</dbReference>
<dbReference type="SFLD" id="SFLDS00005">
    <property type="entry name" value="Isoprenoid_Synthase_Type_I"/>
    <property type="match status" value="1"/>
</dbReference>
<dbReference type="GO" id="GO:0045338">
    <property type="term" value="P:farnesyl diphosphate metabolic process"/>
    <property type="evidence" value="ECO:0007669"/>
    <property type="project" value="InterPro"/>
</dbReference>
<evidence type="ECO:0000313" key="3">
    <source>
        <dbReference type="Proteomes" id="UP000318995"/>
    </source>
</evidence>
<dbReference type="Proteomes" id="UP000318995">
    <property type="component" value="Unassembled WGS sequence"/>
</dbReference>
<proteinExistence type="predicted"/>
<dbReference type="InterPro" id="IPR008949">
    <property type="entry name" value="Isoprenoid_synthase_dom_sf"/>
</dbReference>
<accession>A0A5C5VYV6</accession>
<keyword evidence="1" id="KW-0808">Transferase</keyword>
<protein>
    <submittedName>
        <fullName evidence="2">All-trans-phytoene synthase</fullName>
    </submittedName>
</protein>
<gene>
    <name evidence="2" type="primary">crtB</name>
    <name evidence="2" type="ORF">Pla111_20930</name>
</gene>
<dbReference type="AlphaFoldDB" id="A0A5C5VYV6"/>
<dbReference type="PROSITE" id="PS01044">
    <property type="entry name" value="SQUALEN_PHYTOEN_SYN_1"/>
    <property type="match status" value="1"/>
</dbReference>
<dbReference type="EMBL" id="SJPH01000004">
    <property type="protein sequence ID" value="TWT43143.1"/>
    <property type="molecule type" value="Genomic_DNA"/>
</dbReference>
<comment type="caution">
    <text evidence="2">The sequence shown here is derived from an EMBL/GenBank/DDBJ whole genome shotgun (WGS) entry which is preliminary data.</text>
</comment>
<dbReference type="InterPro" id="IPR019845">
    <property type="entry name" value="Squalene/phytoene_synthase_CS"/>
</dbReference>
<dbReference type="GO" id="GO:0051996">
    <property type="term" value="F:squalene synthase [NAD(P)H] activity"/>
    <property type="evidence" value="ECO:0007669"/>
    <property type="project" value="InterPro"/>
</dbReference>
<dbReference type="SFLD" id="SFLDG01018">
    <property type="entry name" value="Squalene/Phytoene_Synthase_Lik"/>
    <property type="match status" value="1"/>
</dbReference>
<organism evidence="2 3">
    <name type="scientific">Botrimarina hoheduenensis</name>
    <dbReference type="NCBI Taxonomy" id="2528000"/>
    <lineage>
        <taxon>Bacteria</taxon>
        <taxon>Pseudomonadati</taxon>
        <taxon>Planctomycetota</taxon>
        <taxon>Planctomycetia</taxon>
        <taxon>Pirellulales</taxon>
        <taxon>Lacipirellulaceae</taxon>
        <taxon>Botrimarina</taxon>
    </lineage>
</organism>
<dbReference type="InterPro" id="IPR044844">
    <property type="entry name" value="Trans_IPPS_euk-type"/>
</dbReference>
<dbReference type="PANTHER" id="PTHR11626:SF2">
    <property type="entry name" value="SQUALENE SYNTHASE"/>
    <property type="match status" value="1"/>
</dbReference>
<dbReference type="OrthoDB" id="9787280at2"/>
<dbReference type="SUPFAM" id="SSF48576">
    <property type="entry name" value="Terpenoid synthases"/>
    <property type="match status" value="1"/>
</dbReference>
<dbReference type="InterPro" id="IPR002060">
    <property type="entry name" value="Squ/phyt_synthse"/>
</dbReference>
<keyword evidence="3" id="KW-1185">Reference proteome</keyword>
<evidence type="ECO:0000256" key="1">
    <source>
        <dbReference type="ARBA" id="ARBA00022679"/>
    </source>
</evidence>